<reference evidence="2" key="1">
    <citation type="submission" date="2021-08" db="EMBL/GenBank/DDBJ databases">
        <title>Genome of a novel bacterium of the phylum Verrucomicrobia, Oleiharenicola sp. KSB-15.</title>
        <authorList>
            <person name="Chung J.-H."/>
            <person name="Ahn J.-H."/>
            <person name="Yoon Y."/>
            <person name="Kim D.-Y."/>
            <person name="An S.-H."/>
            <person name="Park I."/>
            <person name="Yeon J."/>
        </authorList>
    </citation>
    <scope>NUCLEOTIDE SEQUENCE</scope>
    <source>
        <strain evidence="2">KSB-15</strain>
    </source>
</reference>
<proteinExistence type="predicted"/>
<dbReference type="KEGG" id="ole:K0B96_13980"/>
<feature type="region of interest" description="Disordered" evidence="1">
    <location>
        <begin position="126"/>
        <end position="171"/>
    </location>
</feature>
<dbReference type="RefSeq" id="WP_220161499.1">
    <property type="nucleotide sequence ID" value="NZ_CP080507.1"/>
</dbReference>
<organism evidence="2 3">
    <name type="scientific">Horticoccus luteus</name>
    <dbReference type="NCBI Taxonomy" id="2862869"/>
    <lineage>
        <taxon>Bacteria</taxon>
        <taxon>Pseudomonadati</taxon>
        <taxon>Verrucomicrobiota</taxon>
        <taxon>Opitutia</taxon>
        <taxon>Opitutales</taxon>
        <taxon>Opitutaceae</taxon>
        <taxon>Horticoccus</taxon>
    </lineage>
</organism>
<evidence type="ECO:0000256" key="1">
    <source>
        <dbReference type="SAM" id="MobiDB-lite"/>
    </source>
</evidence>
<protein>
    <submittedName>
        <fullName evidence="2">Uncharacterized protein</fullName>
    </submittedName>
</protein>
<dbReference type="EMBL" id="CP080507">
    <property type="protein sequence ID" value="QYM78395.1"/>
    <property type="molecule type" value="Genomic_DNA"/>
</dbReference>
<gene>
    <name evidence="2" type="ORF">K0B96_13980</name>
</gene>
<keyword evidence="3" id="KW-1185">Reference proteome</keyword>
<accession>A0A8F9TUK4</accession>
<name>A0A8F9TUK4_9BACT</name>
<sequence>MEKKTKSVRFSQVVARSGAPELHSLWLAPAKDAAFQKALKSDRVMTVLTAAGGAHTEHGVVGYESGPRAQFLVFPRSLKAFAGRRVVGIKYDLLQEPAGGESFRPPEPRRKAPPPKLHLAIVDDEAEDGAKPARTARARPSVKEKVKGTVVDFEPPPAAKSEATPSAPRRTEKVRAKMAKRAAGKSTAGADAGRQLARLSAEVKRALKELKQGKAVAAYQRLTAAIAADE</sequence>
<evidence type="ECO:0000313" key="3">
    <source>
        <dbReference type="Proteomes" id="UP000825051"/>
    </source>
</evidence>
<dbReference type="Proteomes" id="UP000825051">
    <property type="component" value="Chromosome"/>
</dbReference>
<dbReference type="AlphaFoldDB" id="A0A8F9TUK4"/>
<evidence type="ECO:0000313" key="2">
    <source>
        <dbReference type="EMBL" id="QYM78395.1"/>
    </source>
</evidence>